<dbReference type="GO" id="GO:0005829">
    <property type="term" value="C:cytosol"/>
    <property type="evidence" value="ECO:0007669"/>
    <property type="project" value="TreeGrafter"/>
</dbReference>
<dbReference type="InterPro" id="IPR036291">
    <property type="entry name" value="NAD(P)-bd_dom_sf"/>
</dbReference>
<dbReference type="SUPFAM" id="SSF51735">
    <property type="entry name" value="NAD(P)-binding Rossmann-fold domains"/>
    <property type="match status" value="1"/>
</dbReference>
<dbReference type="EC" id="1.1.1.133" evidence="3 6"/>
<dbReference type="Pfam" id="PF04321">
    <property type="entry name" value="RmlD_sub_bind"/>
    <property type="match status" value="1"/>
</dbReference>
<gene>
    <name evidence="8" type="primary">rmlD</name>
    <name evidence="8" type="ordered locus">Pcar_2594</name>
</gene>
<comment type="catalytic activity">
    <reaction evidence="5">
        <text>dTDP-beta-L-rhamnose + NADP(+) = dTDP-4-dehydro-beta-L-rhamnose + NADPH + H(+)</text>
        <dbReference type="Rhea" id="RHEA:21796"/>
        <dbReference type="ChEBI" id="CHEBI:15378"/>
        <dbReference type="ChEBI" id="CHEBI:57510"/>
        <dbReference type="ChEBI" id="CHEBI:57783"/>
        <dbReference type="ChEBI" id="CHEBI:58349"/>
        <dbReference type="ChEBI" id="CHEBI:62830"/>
        <dbReference type="EC" id="1.1.1.133"/>
    </reaction>
</comment>
<dbReference type="CDD" id="cd05254">
    <property type="entry name" value="dTDP_HR_like_SDR_e"/>
    <property type="match status" value="1"/>
</dbReference>
<reference evidence="9" key="1">
    <citation type="submission" date="2005-10" db="EMBL/GenBank/DDBJ databases">
        <title>Complete sequence of Pelobacter carbinolicus DSM 2380.</title>
        <authorList>
            <person name="Copeland A."/>
            <person name="Lucas S."/>
            <person name="Lapidus A."/>
            <person name="Barry K."/>
            <person name="Detter J.C."/>
            <person name="Glavina T."/>
            <person name="Hammon N."/>
            <person name="Israni S."/>
            <person name="Pitluck S."/>
            <person name="Chertkov O."/>
            <person name="Schmutz J."/>
            <person name="Larimer F."/>
            <person name="Land M."/>
            <person name="Kyrpides N."/>
            <person name="Ivanova N."/>
            <person name="Richardson P."/>
        </authorList>
    </citation>
    <scope>NUCLEOTIDE SEQUENCE [LARGE SCALE GENOMIC DNA]</scope>
    <source>
        <strain evidence="9">DSM 2380 / NBRC 103641 / GraBd1</strain>
    </source>
</reference>
<dbReference type="HOGENOM" id="CLU_045518_1_0_7"/>
<dbReference type="NCBIfam" id="TIGR01214">
    <property type="entry name" value="rmlD"/>
    <property type="match status" value="1"/>
</dbReference>
<protein>
    <recommendedName>
        <fullName evidence="4 6">dTDP-4-dehydrorhamnose reductase</fullName>
        <ecNumber evidence="3 6">1.1.1.133</ecNumber>
    </recommendedName>
</protein>
<feature type="domain" description="RmlD-like substrate binding" evidence="7">
    <location>
        <begin position="7"/>
        <end position="301"/>
    </location>
</feature>
<evidence type="ECO:0000313" key="9">
    <source>
        <dbReference type="Proteomes" id="UP000002534"/>
    </source>
</evidence>
<proteinExistence type="inferred from homology"/>
<keyword evidence="6" id="KW-0521">NADP</keyword>
<dbReference type="EMBL" id="CP000142">
    <property type="protein sequence ID" value="ABA89832.1"/>
    <property type="molecule type" value="Genomic_DNA"/>
</dbReference>
<dbReference type="Gene3D" id="3.90.25.10">
    <property type="entry name" value="UDP-galactose 4-epimerase, domain 1"/>
    <property type="match status" value="1"/>
</dbReference>
<evidence type="ECO:0000256" key="2">
    <source>
        <dbReference type="ARBA" id="ARBA00010944"/>
    </source>
</evidence>
<accession>Q3A1C5</accession>
<evidence type="ECO:0000256" key="4">
    <source>
        <dbReference type="ARBA" id="ARBA00017099"/>
    </source>
</evidence>
<organism evidence="8 9">
    <name type="scientific">Syntrophotalea carbinolica (strain DSM 2380 / NBRC 103641 / GraBd1)</name>
    <name type="common">Pelobacter carbinolicus</name>
    <dbReference type="NCBI Taxonomy" id="338963"/>
    <lineage>
        <taxon>Bacteria</taxon>
        <taxon>Pseudomonadati</taxon>
        <taxon>Thermodesulfobacteriota</taxon>
        <taxon>Desulfuromonadia</taxon>
        <taxon>Desulfuromonadales</taxon>
        <taxon>Syntrophotaleaceae</taxon>
        <taxon>Syntrophotalea</taxon>
    </lineage>
</organism>
<dbReference type="RefSeq" id="WP_011342370.1">
    <property type="nucleotide sequence ID" value="NC_007498.2"/>
</dbReference>
<dbReference type="eggNOG" id="COG1091">
    <property type="taxonomic scope" value="Bacteria"/>
</dbReference>
<evidence type="ECO:0000259" key="7">
    <source>
        <dbReference type="Pfam" id="PF04321"/>
    </source>
</evidence>
<comment type="similarity">
    <text evidence="2 6">Belongs to the dTDP-4-dehydrorhamnose reductase family.</text>
</comment>
<dbReference type="AlphaFoldDB" id="Q3A1C5"/>
<keyword evidence="9" id="KW-1185">Reference proteome</keyword>
<comment type="pathway">
    <text evidence="1 6">Carbohydrate biosynthesis; dTDP-L-rhamnose biosynthesis.</text>
</comment>
<dbReference type="PANTHER" id="PTHR10491">
    <property type="entry name" value="DTDP-4-DEHYDRORHAMNOSE REDUCTASE"/>
    <property type="match status" value="1"/>
</dbReference>
<evidence type="ECO:0000313" key="8">
    <source>
        <dbReference type="EMBL" id="ABA89832.1"/>
    </source>
</evidence>
<evidence type="ECO:0000256" key="6">
    <source>
        <dbReference type="RuleBase" id="RU364082"/>
    </source>
</evidence>
<reference evidence="8 9" key="2">
    <citation type="journal article" date="2012" name="BMC Genomics">
        <title>The genome of Pelobacter carbinolicus reveals surprising metabolic capabilities and physiological features.</title>
        <authorList>
            <person name="Aklujkar M."/>
            <person name="Haveman S.A."/>
            <person name="Didonato R.Jr."/>
            <person name="Chertkov O."/>
            <person name="Han C.S."/>
            <person name="Land M.L."/>
            <person name="Brown P."/>
            <person name="Lovley D.R."/>
        </authorList>
    </citation>
    <scope>NUCLEOTIDE SEQUENCE [LARGE SCALE GENOMIC DNA]</scope>
    <source>
        <strain evidence="9">DSM 2380 / NBRC 103641 / GraBd1</strain>
    </source>
</reference>
<sequence length="314" mass="34695">MPNQKRRVAIVGARGMLARMVLRSAPSEWDIVALSHPQFDLTDRASARMGLSAFQPDVIINCAAYTDVDGAESNEALAFSVNAVGPGNLAQVAKELNATLVHFSSDYVFGGDKTAPYRETDCPDPRSIYGKSKLQGEQLIQDSGLERFFIVRTSWLYGPGGKNFVESMIRLAQQREELRIVADQFGSPTYTADLTQAALNLLAEETTDTRKKRTPDPLYGIYHYANEGQCSWHRFAEEIVSLLKTNGETIKAKLILPIPTTAYPLPAPRPSYSVLSKAKYRKTTGAIVPNWRQALARYMANRLNSQSHPQGGSP</sequence>
<evidence type="ECO:0000256" key="1">
    <source>
        <dbReference type="ARBA" id="ARBA00004781"/>
    </source>
</evidence>
<dbReference type="PANTHER" id="PTHR10491:SF4">
    <property type="entry name" value="METHIONINE ADENOSYLTRANSFERASE 2 SUBUNIT BETA"/>
    <property type="match status" value="1"/>
</dbReference>
<dbReference type="OrthoDB" id="9803892at2"/>
<dbReference type="KEGG" id="pca:Pcar_2594"/>
<dbReference type="InterPro" id="IPR029903">
    <property type="entry name" value="RmlD-like-bd"/>
</dbReference>
<dbReference type="GO" id="GO:0008831">
    <property type="term" value="F:dTDP-4-dehydrorhamnose reductase activity"/>
    <property type="evidence" value="ECO:0007669"/>
    <property type="project" value="UniProtKB-EC"/>
</dbReference>
<keyword evidence="6" id="KW-0560">Oxidoreductase</keyword>
<comment type="function">
    <text evidence="6">Catalyzes the reduction of dTDP-6-deoxy-L-lyxo-4-hexulose to yield dTDP-L-rhamnose.</text>
</comment>
<dbReference type="InterPro" id="IPR005913">
    <property type="entry name" value="dTDP_dehydrorham_reduct"/>
</dbReference>
<dbReference type="UniPathway" id="UPA00124"/>
<dbReference type="STRING" id="338963.Pcar_2594"/>
<dbReference type="Gene3D" id="3.40.50.720">
    <property type="entry name" value="NAD(P)-binding Rossmann-like Domain"/>
    <property type="match status" value="1"/>
</dbReference>
<dbReference type="Proteomes" id="UP000002534">
    <property type="component" value="Chromosome"/>
</dbReference>
<name>Q3A1C5_SYNC1</name>
<evidence type="ECO:0000256" key="3">
    <source>
        <dbReference type="ARBA" id="ARBA00012929"/>
    </source>
</evidence>
<evidence type="ECO:0000256" key="5">
    <source>
        <dbReference type="ARBA" id="ARBA00048200"/>
    </source>
</evidence>
<dbReference type="GO" id="GO:0019305">
    <property type="term" value="P:dTDP-rhamnose biosynthetic process"/>
    <property type="evidence" value="ECO:0007669"/>
    <property type="project" value="UniProtKB-UniPathway"/>
</dbReference>